<keyword evidence="2" id="KW-1185">Reference proteome</keyword>
<dbReference type="EMBL" id="FNFD01000004">
    <property type="protein sequence ID" value="SDK09968.1"/>
    <property type="molecule type" value="Genomic_DNA"/>
</dbReference>
<proteinExistence type="predicted"/>
<name>A0A1G8Z4J1_9PSED</name>
<gene>
    <name evidence="1" type="ORF">SAMN05216186_104196</name>
</gene>
<organism evidence="1 2">
    <name type="scientific">Pseudomonas indica</name>
    <dbReference type="NCBI Taxonomy" id="137658"/>
    <lineage>
        <taxon>Bacteria</taxon>
        <taxon>Pseudomonadati</taxon>
        <taxon>Pseudomonadota</taxon>
        <taxon>Gammaproteobacteria</taxon>
        <taxon>Pseudomonadales</taxon>
        <taxon>Pseudomonadaceae</taxon>
        <taxon>Pseudomonas</taxon>
    </lineage>
</organism>
<accession>A0A1G8Z4J1</accession>
<evidence type="ECO:0000313" key="1">
    <source>
        <dbReference type="EMBL" id="SDK09968.1"/>
    </source>
</evidence>
<dbReference type="STRING" id="137658.SAMN05216186_104196"/>
<dbReference type="OrthoDB" id="6890939at2"/>
<dbReference type="AlphaFoldDB" id="A0A1G8Z4J1"/>
<dbReference type="Proteomes" id="UP000198706">
    <property type="component" value="Unassembled WGS sequence"/>
</dbReference>
<sequence>MTPGEVSLPRLCHHAVDLARGKPIWLNHAEQEAFRSLAELGYLRFRDPQGGQTLCTCLHPALFEFHFYYRWLPEHSHRFRPRRAT</sequence>
<protein>
    <submittedName>
        <fullName evidence="1">Uncharacterized protein</fullName>
    </submittedName>
</protein>
<evidence type="ECO:0000313" key="2">
    <source>
        <dbReference type="Proteomes" id="UP000198706"/>
    </source>
</evidence>
<dbReference type="RefSeq" id="WP_084334116.1">
    <property type="nucleotide sequence ID" value="NZ_CBKZNZ010000024.1"/>
</dbReference>
<reference evidence="1 2" key="1">
    <citation type="submission" date="2016-10" db="EMBL/GenBank/DDBJ databases">
        <authorList>
            <person name="de Groot N.N."/>
        </authorList>
    </citation>
    <scope>NUCLEOTIDE SEQUENCE [LARGE SCALE GENOMIC DNA]</scope>
    <source>
        <strain evidence="1 2">JCM 21544</strain>
    </source>
</reference>